<dbReference type="OrthoDB" id="4494559at2759"/>
<accession>A0A5N7CQB5</accession>
<proteinExistence type="predicted"/>
<reference evidence="1" key="1">
    <citation type="submission" date="2019-04" db="EMBL/GenBank/DDBJ databases">
        <title>Friends and foes A comparative genomics studyof 23 Aspergillus species from section Flavi.</title>
        <authorList>
            <consortium name="DOE Joint Genome Institute"/>
            <person name="Kjaerbolling I."/>
            <person name="Vesth T."/>
            <person name="Frisvad J.C."/>
            <person name="Nybo J.L."/>
            <person name="Theobald S."/>
            <person name="Kildgaard S."/>
            <person name="Isbrandt T."/>
            <person name="Kuo A."/>
            <person name="Sato A."/>
            <person name="Lyhne E.K."/>
            <person name="Kogle M.E."/>
            <person name="Wiebenga A."/>
            <person name="Kun R.S."/>
            <person name="Lubbers R.J."/>
            <person name="Makela M.R."/>
            <person name="Barry K."/>
            <person name="Chovatia M."/>
            <person name="Clum A."/>
            <person name="Daum C."/>
            <person name="Haridas S."/>
            <person name="He G."/>
            <person name="LaButti K."/>
            <person name="Lipzen A."/>
            <person name="Mondo S."/>
            <person name="Riley R."/>
            <person name="Salamov A."/>
            <person name="Simmons B.A."/>
            <person name="Magnuson J.K."/>
            <person name="Henrissat B."/>
            <person name="Mortensen U.H."/>
            <person name="Larsen T.O."/>
            <person name="Devries R.P."/>
            <person name="Grigoriev I.V."/>
            <person name="Machida M."/>
            <person name="Baker S.E."/>
            <person name="Andersen M.R."/>
        </authorList>
    </citation>
    <scope>NUCLEOTIDE SEQUENCE [LARGE SCALE GENOMIC DNA]</scope>
    <source>
        <strain evidence="1">IBT 14317</strain>
    </source>
</reference>
<organism evidence="1">
    <name type="scientific">Petromyces alliaceus</name>
    <name type="common">Aspergillus alliaceus</name>
    <dbReference type="NCBI Taxonomy" id="209559"/>
    <lineage>
        <taxon>Eukaryota</taxon>
        <taxon>Fungi</taxon>
        <taxon>Dikarya</taxon>
        <taxon>Ascomycota</taxon>
        <taxon>Pezizomycotina</taxon>
        <taxon>Eurotiomycetes</taxon>
        <taxon>Eurotiomycetidae</taxon>
        <taxon>Eurotiales</taxon>
        <taxon>Aspergillaceae</taxon>
        <taxon>Aspergillus</taxon>
        <taxon>Aspergillus subgen. Circumdati</taxon>
    </lineage>
</organism>
<evidence type="ECO:0000313" key="1">
    <source>
        <dbReference type="EMBL" id="KAE8396099.1"/>
    </source>
</evidence>
<dbReference type="Proteomes" id="UP000326877">
    <property type="component" value="Unassembled WGS sequence"/>
</dbReference>
<sequence>MREEERLLLQELDDLLPEFGYKYLELNLLLPKVLHGYWTTRMKDVLFKRREPNAAIIEEARACWEPVDCIELLSEEARIHAPPDSGETANLYFFICTILEGSV</sequence>
<name>A0A5N7CQB5_PETAA</name>
<gene>
    <name evidence="1" type="ORF">BDV23DRAFT_178158</name>
</gene>
<dbReference type="EMBL" id="ML735216">
    <property type="protein sequence ID" value="KAE8396099.1"/>
    <property type="molecule type" value="Genomic_DNA"/>
</dbReference>
<dbReference type="AlphaFoldDB" id="A0A5N7CQB5"/>
<protein>
    <submittedName>
        <fullName evidence="1">Uncharacterized protein</fullName>
    </submittedName>
</protein>